<dbReference type="EMBL" id="JBHMAG010000004">
    <property type="protein sequence ID" value="MFB9751091.1"/>
    <property type="molecule type" value="Genomic_DNA"/>
</dbReference>
<dbReference type="Gene3D" id="2.40.37.10">
    <property type="entry name" value="Lyase, Ornithine Decarboxylase, Chain A, domain 1"/>
    <property type="match status" value="1"/>
</dbReference>
<dbReference type="Pfam" id="PF01168">
    <property type="entry name" value="Ala_racemase_N"/>
    <property type="match status" value="1"/>
</dbReference>
<dbReference type="Proteomes" id="UP001589619">
    <property type="component" value="Unassembled WGS sequence"/>
</dbReference>
<feature type="binding site" evidence="4">
    <location>
        <position position="139"/>
    </location>
    <ligand>
        <name>substrate</name>
    </ligand>
</feature>
<sequence length="375" mass="40769">MKISSPVREAAWIELDLRAMQDNMAAIRGRLPQDCAFMAVLKADGYGHGLQATARAATEAGADAIAVGTLREGLLLRESGIRLPILVLTPSDPDKAELAAECQISLPVFSAEGLEEMQNSRRSGRRLNVHLKFDTGMGRFGIRDERELARLLPMLQSGKFALEGVYTHLAAANQADTGFVREQLERFARMRRLVEAAGFTGFIAHFANSAAAIRFPGQALDMVRVGASLFGITPIDGQEAGTPEVPLRPTFSLHTRIVHVKRIECGESVGYDRSYIADSDQWIATLPIGYADGWSRRCRGMPALVNGQWAYGVGNVCMNQTLIRLSEYVPVGTPVTLIGVNGGQSIALREVAEAMGTISQEVLTSLGNRLPRLYT</sequence>
<evidence type="ECO:0000313" key="7">
    <source>
        <dbReference type="Proteomes" id="UP001589619"/>
    </source>
</evidence>
<evidence type="ECO:0000256" key="3">
    <source>
        <dbReference type="ARBA" id="ARBA00023235"/>
    </source>
</evidence>
<dbReference type="GO" id="GO:0008784">
    <property type="term" value="F:alanine racemase activity"/>
    <property type="evidence" value="ECO:0007669"/>
    <property type="project" value="UniProtKB-EC"/>
</dbReference>
<comment type="cofactor">
    <cofactor evidence="1 4">
        <name>pyridoxal 5'-phosphate</name>
        <dbReference type="ChEBI" id="CHEBI:597326"/>
    </cofactor>
</comment>
<comment type="caution">
    <text evidence="6">The sequence shown here is derived from an EMBL/GenBank/DDBJ whole genome shotgun (WGS) entry which is preliminary data.</text>
</comment>
<dbReference type="Gene3D" id="3.20.20.10">
    <property type="entry name" value="Alanine racemase"/>
    <property type="match status" value="1"/>
</dbReference>
<feature type="binding site" evidence="4">
    <location>
        <position position="318"/>
    </location>
    <ligand>
        <name>substrate</name>
    </ligand>
</feature>
<dbReference type="InterPro" id="IPR029066">
    <property type="entry name" value="PLP-binding_barrel"/>
</dbReference>
<dbReference type="PANTHER" id="PTHR30511">
    <property type="entry name" value="ALANINE RACEMASE"/>
    <property type="match status" value="1"/>
</dbReference>
<accession>A0ABV5VS43</accession>
<evidence type="ECO:0000256" key="4">
    <source>
        <dbReference type="HAMAP-Rule" id="MF_01201"/>
    </source>
</evidence>
<dbReference type="RefSeq" id="WP_344905864.1">
    <property type="nucleotide sequence ID" value="NZ_BAAAYO010000002.1"/>
</dbReference>
<comment type="pathway">
    <text evidence="4">Amino-acid biosynthesis; D-alanine biosynthesis; D-alanine from L-alanine: step 1/1.</text>
</comment>
<name>A0ABV5VS43_9BACL</name>
<gene>
    <name evidence="6" type="primary">alr</name>
    <name evidence="6" type="ORF">ACFFNY_05850</name>
</gene>
<evidence type="ECO:0000256" key="1">
    <source>
        <dbReference type="ARBA" id="ARBA00001933"/>
    </source>
</evidence>
<keyword evidence="7" id="KW-1185">Reference proteome</keyword>
<dbReference type="InterPro" id="IPR020622">
    <property type="entry name" value="Ala_racemase_pyridoxalP-BS"/>
</dbReference>
<dbReference type="InterPro" id="IPR001608">
    <property type="entry name" value="Ala_racemase_N"/>
</dbReference>
<comment type="similarity">
    <text evidence="4">Belongs to the alanine racemase family.</text>
</comment>
<dbReference type="PROSITE" id="PS00395">
    <property type="entry name" value="ALANINE_RACEMASE"/>
    <property type="match status" value="1"/>
</dbReference>
<keyword evidence="3 4" id="KW-0413">Isomerase</keyword>
<organism evidence="6 7">
    <name type="scientific">Paenibacillus hodogayensis</name>
    <dbReference type="NCBI Taxonomy" id="279208"/>
    <lineage>
        <taxon>Bacteria</taxon>
        <taxon>Bacillati</taxon>
        <taxon>Bacillota</taxon>
        <taxon>Bacilli</taxon>
        <taxon>Bacillales</taxon>
        <taxon>Paenibacillaceae</taxon>
        <taxon>Paenibacillus</taxon>
    </lineage>
</organism>
<evidence type="ECO:0000313" key="6">
    <source>
        <dbReference type="EMBL" id="MFB9751091.1"/>
    </source>
</evidence>
<feature type="modified residue" description="N6-(pyridoxal phosphate)lysine" evidence="4">
    <location>
        <position position="42"/>
    </location>
</feature>
<dbReference type="InterPro" id="IPR009006">
    <property type="entry name" value="Ala_racemase/Decarboxylase_C"/>
</dbReference>
<feature type="domain" description="Alanine racemase C-terminal" evidence="5">
    <location>
        <begin position="250"/>
        <end position="375"/>
    </location>
</feature>
<dbReference type="PANTHER" id="PTHR30511:SF0">
    <property type="entry name" value="ALANINE RACEMASE, CATABOLIC-RELATED"/>
    <property type="match status" value="1"/>
</dbReference>
<proteinExistence type="inferred from homology"/>
<feature type="active site" description="Proton acceptor; specific for L-alanine" evidence="4">
    <location>
        <position position="271"/>
    </location>
</feature>
<dbReference type="SUPFAM" id="SSF50621">
    <property type="entry name" value="Alanine racemase C-terminal domain-like"/>
    <property type="match status" value="1"/>
</dbReference>
<dbReference type="HAMAP" id="MF_01201">
    <property type="entry name" value="Ala_racemase"/>
    <property type="match status" value="1"/>
</dbReference>
<dbReference type="Pfam" id="PF00842">
    <property type="entry name" value="Ala_racemase_C"/>
    <property type="match status" value="1"/>
</dbReference>
<dbReference type="NCBIfam" id="TIGR00492">
    <property type="entry name" value="alr"/>
    <property type="match status" value="1"/>
</dbReference>
<evidence type="ECO:0000259" key="5">
    <source>
        <dbReference type="SMART" id="SM01005"/>
    </source>
</evidence>
<comment type="function">
    <text evidence="4">Catalyzes the interconversion of L-alanine and D-alanine. May also act on other amino acids.</text>
</comment>
<dbReference type="InterPro" id="IPR000821">
    <property type="entry name" value="Ala_racemase"/>
</dbReference>
<dbReference type="PRINTS" id="PR00992">
    <property type="entry name" value="ALARACEMASE"/>
</dbReference>
<comment type="catalytic activity">
    <reaction evidence="4">
        <text>L-alanine = D-alanine</text>
        <dbReference type="Rhea" id="RHEA:20249"/>
        <dbReference type="ChEBI" id="CHEBI:57416"/>
        <dbReference type="ChEBI" id="CHEBI:57972"/>
        <dbReference type="EC" id="5.1.1.1"/>
    </reaction>
</comment>
<keyword evidence="2 4" id="KW-0663">Pyridoxal phosphate</keyword>
<dbReference type="CDD" id="cd00430">
    <property type="entry name" value="PLPDE_III_AR"/>
    <property type="match status" value="1"/>
</dbReference>
<dbReference type="SUPFAM" id="SSF51419">
    <property type="entry name" value="PLP-binding barrel"/>
    <property type="match status" value="1"/>
</dbReference>
<evidence type="ECO:0000256" key="2">
    <source>
        <dbReference type="ARBA" id="ARBA00022898"/>
    </source>
</evidence>
<feature type="active site" description="Proton acceptor; specific for D-alanine" evidence="4">
    <location>
        <position position="42"/>
    </location>
</feature>
<reference evidence="6 7" key="1">
    <citation type="submission" date="2024-09" db="EMBL/GenBank/DDBJ databases">
        <authorList>
            <person name="Sun Q."/>
            <person name="Mori K."/>
        </authorList>
    </citation>
    <scope>NUCLEOTIDE SEQUENCE [LARGE SCALE GENOMIC DNA]</scope>
    <source>
        <strain evidence="6 7">JCM 12520</strain>
    </source>
</reference>
<protein>
    <recommendedName>
        <fullName evidence="4">Alanine racemase</fullName>
        <ecNumber evidence="4">5.1.1.1</ecNumber>
    </recommendedName>
</protein>
<dbReference type="EC" id="5.1.1.1" evidence="4"/>
<dbReference type="InterPro" id="IPR011079">
    <property type="entry name" value="Ala_racemase_C"/>
</dbReference>
<dbReference type="SMART" id="SM01005">
    <property type="entry name" value="Ala_racemase_C"/>
    <property type="match status" value="1"/>
</dbReference>